<keyword evidence="4" id="KW-1185">Reference proteome</keyword>
<feature type="transmembrane region" description="Helical" evidence="2">
    <location>
        <begin position="374"/>
        <end position="394"/>
    </location>
</feature>
<gene>
    <name evidence="3" type="ORF">SAMN02745120_0871</name>
</gene>
<evidence type="ECO:0000313" key="3">
    <source>
        <dbReference type="EMBL" id="SKB31326.1"/>
    </source>
</evidence>
<feature type="transmembrane region" description="Helical" evidence="2">
    <location>
        <begin position="622"/>
        <end position="641"/>
    </location>
</feature>
<accession>A0A1T5A8S6</accession>
<dbReference type="AlphaFoldDB" id="A0A1T5A8S6"/>
<keyword evidence="2" id="KW-1133">Transmembrane helix</keyword>
<dbReference type="Proteomes" id="UP000243406">
    <property type="component" value="Unassembled WGS sequence"/>
</dbReference>
<feature type="transmembrane region" description="Helical" evidence="2">
    <location>
        <begin position="548"/>
        <end position="568"/>
    </location>
</feature>
<keyword evidence="2" id="KW-0812">Transmembrane</keyword>
<dbReference type="InterPro" id="IPR043748">
    <property type="entry name" value="DUF5693"/>
</dbReference>
<name>A0A1T5A8S6_9FIRM</name>
<feature type="transmembrane region" description="Helical" evidence="2">
    <location>
        <begin position="428"/>
        <end position="449"/>
    </location>
</feature>
<feature type="transmembrane region" description="Helical" evidence="2">
    <location>
        <begin position="661"/>
        <end position="679"/>
    </location>
</feature>
<feature type="coiled-coil region" evidence="1">
    <location>
        <begin position="330"/>
        <end position="357"/>
    </location>
</feature>
<feature type="transmembrane region" description="Helical" evidence="2">
    <location>
        <begin position="469"/>
        <end position="490"/>
    </location>
</feature>
<sequence length="689" mass="77814">MRVERILAIFLALGLIVSSFILFDRMKVENGYKTYEITLDYNEMLRYSSEAEQDMEKSLRDFKEAGVASVNIGEATINSLKMNEDFKIRTSFEGYDLVIAGENEGLKFIEAGLKQVLKESRKMTYRDDNTLVIEGKPKDMAFDSTVVRDFVGNKIGASTIGQASKLEYTGLGFLEDEIKLAKASGLNVLLRPVYIADTQDAKKSIDRFIDSIDKNNLKQTYVIFAGEQVIGSDEELDYLAKTLYDRNISVGMIEASVQREHLETIGLQPLVEKMDYKAIRAFTTWQFIQKRFDYGIPMHHNGEEIVNTFYRAITERNIRIIYFKPFIMPNSKAVTDMKIYKDRLDDLQERLSKTHDIKPGEVQPMEPLRARRSMQMIAAIGTLAAAFIMLENIIKLKRKHLLLGFMASAVLTGGIYAANIKLDLVNKLFGLLATIVFPSLAIICVLAIIKDILAKDQKVKTFQAYARGLIVLVLAIAISLIGAIYEVAFFAQSKYLLELDIFKGVKLSQVAPLAIALVAYMAYFGYSRKDKDNYLRVNEIKEFLLGNIKIWQALIVGVLLGAVALLLLRSGHESNVEPSSIELLGRNMLELFLPARPRNKAFLLGYPALILFVFLAFRKRFIWSFPAFALVAAIGQSNILNTFSHIRTPIYISYLRVSYELAIAVITGAIFVLCADLFIKFMEKVKKDA</sequence>
<evidence type="ECO:0000256" key="2">
    <source>
        <dbReference type="SAM" id="Phobius"/>
    </source>
</evidence>
<dbReference type="RefSeq" id="WP_079588804.1">
    <property type="nucleotide sequence ID" value="NZ_FUYN01000001.1"/>
</dbReference>
<feature type="transmembrane region" description="Helical" evidence="2">
    <location>
        <begin position="401"/>
        <end position="422"/>
    </location>
</feature>
<feature type="transmembrane region" description="Helical" evidence="2">
    <location>
        <begin position="601"/>
        <end position="617"/>
    </location>
</feature>
<proteinExistence type="predicted"/>
<feature type="transmembrane region" description="Helical" evidence="2">
    <location>
        <begin position="510"/>
        <end position="527"/>
    </location>
</feature>
<reference evidence="4" key="1">
    <citation type="submission" date="2017-02" db="EMBL/GenBank/DDBJ databases">
        <authorList>
            <person name="Varghese N."/>
            <person name="Submissions S."/>
        </authorList>
    </citation>
    <scope>NUCLEOTIDE SEQUENCE [LARGE SCALE GENOMIC DNA]</scope>
    <source>
        <strain evidence="4">ATCC 35199</strain>
    </source>
</reference>
<evidence type="ECO:0000256" key="1">
    <source>
        <dbReference type="SAM" id="Coils"/>
    </source>
</evidence>
<protein>
    <submittedName>
        <fullName evidence="3">Uncharacterized protein</fullName>
    </submittedName>
</protein>
<dbReference type="Pfam" id="PF18949">
    <property type="entry name" value="DUF5693"/>
    <property type="match status" value="1"/>
</dbReference>
<organism evidence="3 4">
    <name type="scientific">Acetoanaerobium noterae</name>
    <dbReference type="NCBI Taxonomy" id="745369"/>
    <lineage>
        <taxon>Bacteria</taxon>
        <taxon>Bacillati</taxon>
        <taxon>Bacillota</taxon>
        <taxon>Clostridia</taxon>
        <taxon>Peptostreptococcales</taxon>
        <taxon>Filifactoraceae</taxon>
        <taxon>Acetoanaerobium</taxon>
    </lineage>
</organism>
<evidence type="ECO:0000313" key="4">
    <source>
        <dbReference type="Proteomes" id="UP000243406"/>
    </source>
</evidence>
<dbReference type="OrthoDB" id="3805529at2"/>
<keyword evidence="2" id="KW-0472">Membrane</keyword>
<keyword evidence="1" id="KW-0175">Coiled coil</keyword>
<dbReference type="EMBL" id="FUYN01000001">
    <property type="protein sequence ID" value="SKB31326.1"/>
    <property type="molecule type" value="Genomic_DNA"/>
</dbReference>